<dbReference type="Proteomes" id="UP000002640">
    <property type="component" value="Unassembled WGS sequence"/>
</dbReference>
<organism evidence="1 2">
    <name type="scientific">Phytophthora sojae (strain P6497)</name>
    <name type="common">Soybean stem and root rot agent</name>
    <name type="synonym">Phytophthora megasperma f. sp. glycines</name>
    <dbReference type="NCBI Taxonomy" id="1094619"/>
    <lineage>
        <taxon>Eukaryota</taxon>
        <taxon>Sar</taxon>
        <taxon>Stramenopiles</taxon>
        <taxon>Oomycota</taxon>
        <taxon>Peronosporomycetes</taxon>
        <taxon>Peronosporales</taxon>
        <taxon>Peronosporaceae</taxon>
        <taxon>Phytophthora</taxon>
    </lineage>
</organism>
<dbReference type="InterPro" id="IPR052050">
    <property type="entry name" value="SecEffector_AnkRepeat"/>
</dbReference>
<gene>
    <name evidence="1" type="ORF">PHYSODRAFT_529565</name>
</gene>
<proteinExistence type="predicted"/>
<feature type="non-terminal residue" evidence="1">
    <location>
        <position position="1"/>
    </location>
</feature>
<dbReference type="Pfam" id="PF13637">
    <property type="entry name" value="Ank_4"/>
    <property type="match status" value="1"/>
</dbReference>
<dbReference type="EMBL" id="JH159163">
    <property type="protein sequence ID" value="EGZ06795.1"/>
    <property type="molecule type" value="Genomic_DNA"/>
</dbReference>
<sequence>DDTIRSIAAEPELRVLKWLYTCEPKIFMWCEKRKFKYASLKGRKDVVYWLAKWFPDTVRSLKFAARGGELGLIKWLISNTKWDTDLEWLVKFLHANRSEGCTTRAMDSGAGNGHLEVVQWLHETRSEGCTVDAMDSAAARKWSKETMDAAASHGHLEVVKFLHNHRRGGCTRSAMTKAAQTNHLDVIKWLRANRRKASTEAAMNAAAACGCLRVVKWLYENGQGGCAVSAMTNAASCGYLNVVKFLAANYSLDWSEEAIAKAVLHGQTETVNLLEFMNKETEYCHNPSIFYSGRGNKFPEVVEWYKDHYDNPNKRKH</sequence>
<accession>G5ABS0</accession>
<keyword evidence="2" id="KW-1185">Reference proteome</keyword>
<dbReference type="SMR" id="G5ABS0"/>
<dbReference type="PANTHER" id="PTHR46586">
    <property type="entry name" value="ANKYRIN REPEAT-CONTAINING PROTEIN"/>
    <property type="match status" value="1"/>
</dbReference>
<dbReference type="Gene3D" id="1.25.40.20">
    <property type="entry name" value="Ankyrin repeat-containing domain"/>
    <property type="match status" value="2"/>
</dbReference>
<dbReference type="InParanoid" id="G5ABS0"/>
<dbReference type="RefSeq" id="XP_009537559.1">
    <property type="nucleotide sequence ID" value="XM_009539264.1"/>
</dbReference>
<dbReference type="SUPFAM" id="SSF48403">
    <property type="entry name" value="Ankyrin repeat"/>
    <property type="match status" value="1"/>
</dbReference>
<dbReference type="KEGG" id="psoj:PHYSODRAFT_529565"/>
<name>G5ABS0_PHYSP</name>
<dbReference type="PANTHER" id="PTHR46586:SF3">
    <property type="entry name" value="ANKYRIN REPEAT-CONTAINING PROTEIN"/>
    <property type="match status" value="1"/>
</dbReference>
<evidence type="ECO:0000313" key="1">
    <source>
        <dbReference type="EMBL" id="EGZ06795.1"/>
    </source>
</evidence>
<dbReference type="Pfam" id="PF12796">
    <property type="entry name" value="Ank_2"/>
    <property type="match status" value="1"/>
</dbReference>
<dbReference type="AlphaFoldDB" id="G5ABS0"/>
<reference evidence="1 2" key="1">
    <citation type="journal article" date="2006" name="Science">
        <title>Phytophthora genome sequences uncover evolutionary origins and mechanisms of pathogenesis.</title>
        <authorList>
            <person name="Tyler B.M."/>
            <person name="Tripathy S."/>
            <person name="Zhang X."/>
            <person name="Dehal P."/>
            <person name="Jiang R.H."/>
            <person name="Aerts A."/>
            <person name="Arredondo F.D."/>
            <person name="Baxter L."/>
            <person name="Bensasson D."/>
            <person name="Beynon J.L."/>
            <person name="Chapman J."/>
            <person name="Damasceno C.M."/>
            <person name="Dorrance A.E."/>
            <person name="Dou D."/>
            <person name="Dickerman A.W."/>
            <person name="Dubchak I.L."/>
            <person name="Garbelotto M."/>
            <person name="Gijzen M."/>
            <person name="Gordon S.G."/>
            <person name="Govers F."/>
            <person name="Grunwald N.J."/>
            <person name="Huang W."/>
            <person name="Ivors K.L."/>
            <person name="Jones R.W."/>
            <person name="Kamoun S."/>
            <person name="Krampis K."/>
            <person name="Lamour K.H."/>
            <person name="Lee M.K."/>
            <person name="McDonald W.H."/>
            <person name="Medina M."/>
            <person name="Meijer H.J."/>
            <person name="Nordberg E.K."/>
            <person name="Maclean D.J."/>
            <person name="Ospina-Giraldo M.D."/>
            <person name="Morris P.F."/>
            <person name="Phuntumart V."/>
            <person name="Putnam N.H."/>
            <person name="Rash S."/>
            <person name="Rose J.K."/>
            <person name="Sakihama Y."/>
            <person name="Salamov A.A."/>
            <person name="Savidor A."/>
            <person name="Scheuring C.F."/>
            <person name="Smith B.M."/>
            <person name="Sobral B.W."/>
            <person name="Terry A."/>
            <person name="Torto-Alalibo T.A."/>
            <person name="Win J."/>
            <person name="Xu Z."/>
            <person name="Zhang H."/>
            <person name="Grigoriev I.V."/>
            <person name="Rokhsar D.S."/>
            <person name="Boore J.L."/>
        </authorList>
    </citation>
    <scope>NUCLEOTIDE SEQUENCE [LARGE SCALE GENOMIC DNA]</scope>
    <source>
        <strain evidence="1 2">P6497</strain>
    </source>
</reference>
<dbReference type="GeneID" id="20661384"/>
<dbReference type="InterPro" id="IPR036770">
    <property type="entry name" value="Ankyrin_rpt-contain_sf"/>
</dbReference>
<protein>
    <submittedName>
        <fullName evidence="1">Uncharacterized protein</fullName>
    </submittedName>
</protein>
<dbReference type="InterPro" id="IPR002110">
    <property type="entry name" value="Ankyrin_rpt"/>
</dbReference>
<evidence type="ECO:0000313" key="2">
    <source>
        <dbReference type="Proteomes" id="UP000002640"/>
    </source>
</evidence>